<dbReference type="Proteomes" id="UP000054870">
    <property type="component" value="Unassembled WGS sequence"/>
</dbReference>
<accession>A0A157ZQG3</accession>
<evidence type="ECO:0000256" key="1">
    <source>
        <dbReference type="SAM" id="MobiDB-lite"/>
    </source>
</evidence>
<dbReference type="AlphaFoldDB" id="A0A157ZQG3"/>
<organism evidence="2 3">
    <name type="scientific">Caballeronia catudaia</name>
    <dbReference type="NCBI Taxonomy" id="1777136"/>
    <lineage>
        <taxon>Bacteria</taxon>
        <taxon>Pseudomonadati</taxon>
        <taxon>Pseudomonadota</taxon>
        <taxon>Betaproteobacteria</taxon>
        <taxon>Burkholderiales</taxon>
        <taxon>Burkholderiaceae</taxon>
        <taxon>Caballeronia</taxon>
    </lineage>
</organism>
<reference evidence="2" key="1">
    <citation type="submission" date="2016-01" db="EMBL/GenBank/DDBJ databases">
        <authorList>
            <person name="Peeters C."/>
        </authorList>
    </citation>
    <scope>NUCLEOTIDE SEQUENCE [LARGE SCALE GENOMIC DNA]</scope>
    <source>
        <strain evidence="2">LMG 29318</strain>
    </source>
</reference>
<keyword evidence="3" id="KW-1185">Reference proteome</keyword>
<evidence type="ECO:0000313" key="2">
    <source>
        <dbReference type="EMBL" id="SAK47197.1"/>
    </source>
</evidence>
<name>A0A157ZQG3_9BURK</name>
<protein>
    <submittedName>
        <fullName evidence="2">Uncharacterized protein</fullName>
    </submittedName>
</protein>
<dbReference type="EMBL" id="FCOF02000003">
    <property type="protein sequence ID" value="SAK47197.1"/>
    <property type="molecule type" value="Genomic_DNA"/>
</dbReference>
<sequence>MLAGGALEPDGALAGIPDDADDGLDAAAGLDADEAPDAPEVGAAPVCEVVSELELPPLHPPMIAAIAPANTPTVKCPFIFGSPFWRGPSPVLCDYRLRRLNSGIKSSGRASDCRNRQVRLCMRTKIGCFGIAGKNRTIGQYIQGRSDFGLSGTLFVLVTKSLSRIVNALRTKYRLIKKTVRLKRLPKKRNKT</sequence>
<gene>
    <name evidence="2" type="ORF">AWB75_01035</name>
</gene>
<feature type="region of interest" description="Disordered" evidence="1">
    <location>
        <begin position="1"/>
        <end position="27"/>
    </location>
</feature>
<evidence type="ECO:0000313" key="3">
    <source>
        <dbReference type="Proteomes" id="UP000054870"/>
    </source>
</evidence>
<comment type="caution">
    <text evidence="2">The sequence shown here is derived from an EMBL/GenBank/DDBJ whole genome shotgun (WGS) entry which is preliminary data.</text>
</comment>
<proteinExistence type="predicted"/>